<name>A0AAD5SN32_9FUNG</name>
<dbReference type="GO" id="GO:0005680">
    <property type="term" value="C:anaphase-promoting complex"/>
    <property type="evidence" value="ECO:0007669"/>
    <property type="project" value="TreeGrafter"/>
</dbReference>
<dbReference type="GO" id="GO:0016567">
    <property type="term" value="P:protein ubiquitination"/>
    <property type="evidence" value="ECO:0007669"/>
    <property type="project" value="TreeGrafter"/>
</dbReference>
<dbReference type="PROSITE" id="PS50005">
    <property type="entry name" value="TPR"/>
    <property type="match status" value="3"/>
</dbReference>
<dbReference type="Pfam" id="PF13181">
    <property type="entry name" value="TPR_8"/>
    <property type="match status" value="1"/>
</dbReference>
<dbReference type="GO" id="GO:0005737">
    <property type="term" value="C:cytoplasm"/>
    <property type="evidence" value="ECO:0007669"/>
    <property type="project" value="TreeGrafter"/>
</dbReference>
<dbReference type="Gene3D" id="1.25.40.10">
    <property type="entry name" value="Tetratricopeptide repeat domain"/>
    <property type="match status" value="2"/>
</dbReference>
<dbReference type="GO" id="GO:0051301">
    <property type="term" value="P:cell division"/>
    <property type="evidence" value="ECO:0007669"/>
    <property type="project" value="UniProtKB-KW"/>
</dbReference>
<evidence type="ECO:0000256" key="4">
    <source>
        <dbReference type="ARBA" id="ARBA00022786"/>
    </source>
</evidence>
<comment type="caution">
    <text evidence="9">The sequence shown here is derived from an EMBL/GenBank/DDBJ whole genome shotgun (WGS) entry which is preliminary data.</text>
</comment>
<keyword evidence="3" id="KW-0498">Mitosis</keyword>
<evidence type="ECO:0000256" key="5">
    <source>
        <dbReference type="ARBA" id="ARBA00022803"/>
    </source>
</evidence>
<protein>
    <submittedName>
        <fullName evidence="9">Anaphase promoting complex subunit cdc16</fullName>
    </submittedName>
</protein>
<feature type="region of interest" description="Disordered" evidence="8">
    <location>
        <begin position="643"/>
        <end position="674"/>
    </location>
</feature>
<feature type="repeat" description="TPR" evidence="7">
    <location>
        <begin position="334"/>
        <end position="367"/>
    </location>
</feature>
<evidence type="ECO:0000256" key="1">
    <source>
        <dbReference type="ARBA" id="ARBA00022618"/>
    </source>
</evidence>
<accession>A0AAD5SN32</accession>
<dbReference type="PANTHER" id="PTHR12558">
    <property type="entry name" value="CELL DIVISION CYCLE 16,23,27"/>
    <property type="match status" value="1"/>
</dbReference>
<dbReference type="InterPro" id="IPR011990">
    <property type="entry name" value="TPR-like_helical_dom_sf"/>
</dbReference>
<evidence type="ECO:0000313" key="9">
    <source>
        <dbReference type="EMBL" id="KAJ3086900.1"/>
    </source>
</evidence>
<keyword evidence="2" id="KW-0677">Repeat</keyword>
<gene>
    <name evidence="9" type="primary">CDC16</name>
    <name evidence="9" type="ORF">HK100_008537</name>
</gene>
<evidence type="ECO:0000256" key="6">
    <source>
        <dbReference type="ARBA" id="ARBA00023306"/>
    </source>
</evidence>
<evidence type="ECO:0000256" key="8">
    <source>
        <dbReference type="SAM" id="MobiDB-lite"/>
    </source>
</evidence>
<dbReference type="SMART" id="SM00028">
    <property type="entry name" value="TPR"/>
    <property type="match status" value="5"/>
</dbReference>
<keyword evidence="4" id="KW-0833">Ubl conjugation pathway</keyword>
<feature type="compositionally biased region" description="Acidic residues" evidence="8">
    <location>
        <begin position="664"/>
        <end position="674"/>
    </location>
</feature>
<dbReference type="AlphaFoldDB" id="A0AAD5SN32"/>
<dbReference type="GO" id="GO:0045842">
    <property type="term" value="P:positive regulation of mitotic metaphase/anaphase transition"/>
    <property type="evidence" value="ECO:0007669"/>
    <property type="project" value="TreeGrafter"/>
</dbReference>
<keyword evidence="5 7" id="KW-0802">TPR repeat</keyword>
<dbReference type="Proteomes" id="UP001211907">
    <property type="component" value="Unassembled WGS sequence"/>
</dbReference>
<proteinExistence type="predicted"/>
<evidence type="ECO:0000313" key="10">
    <source>
        <dbReference type="Proteomes" id="UP001211907"/>
    </source>
</evidence>
<dbReference type="PANTHER" id="PTHR12558:SF9">
    <property type="entry name" value="CELL DIVISION CYCLE PROTEIN 16 HOMOLOG"/>
    <property type="match status" value="1"/>
</dbReference>
<dbReference type="InterPro" id="IPR019734">
    <property type="entry name" value="TPR_rpt"/>
</dbReference>
<keyword evidence="1" id="KW-0132">Cell division</keyword>
<dbReference type="EMBL" id="JADGJH010004176">
    <property type="protein sequence ID" value="KAJ3086900.1"/>
    <property type="molecule type" value="Genomic_DNA"/>
</dbReference>
<feature type="repeat" description="TPR" evidence="7">
    <location>
        <begin position="157"/>
        <end position="190"/>
    </location>
</feature>
<reference evidence="9" key="1">
    <citation type="submission" date="2020-05" db="EMBL/GenBank/DDBJ databases">
        <title>Phylogenomic resolution of chytrid fungi.</title>
        <authorList>
            <person name="Stajich J.E."/>
            <person name="Amses K."/>
            <person name="Simmons R."/>
            <person name="Seto K."/>
            <person name="Myers J."/>
            <person name="Bonds A."/>
            <person name="Quandt C.A."/>
            <person name="Barry K."/>
            <person name="Liu P."/>
            <person name="Grigoriev I."/>
            <person name="Longcore J.E."/>
            <person name="James T.Y."/>
        </authorList>
    </citation>
    <scope>NUCLEOTIDE SEQUENCE</scope>
    <source>
        <strain evidence="9">JEL0513</strain>
    </source>
</reference>
<dbReference type="GO" id="GO:0031145">
    <property type="term" value="P:anaphase-promoting complex-dependent catabolic process"/>
    <property type="evidence" value="ECO:0007669"/>
    <property type="project" value="TreeGrafter"/>
</dbReference>
<evidence type="ECO:0000256" key="3">
    <source>
        <dbReference type="ARBA" id="ARBA00022776"/>
    </source>
</evidence>
<evidence type="ECO:0000256" key="2">
    <source>
        <dbReference type="ARBA" id="ARBA00022737"/>
    </source>
</evidence>
<keyword evidence="10" id="KW-1185">Reference proteome</keyword>
<dbReference type="SUPFAM" id="SSF48452">
    <property type="entry name" value="TPR-like"/>
    <property type="match status" value="1"/>
</dbReference>
<evidence type="ECO:0000256" key="7">
    <source>
        <dbReference type="PROSITE-ProRule" id="PRU00339"/>
    </source>
</evidence>
<feature type="repeat" description="TPR" evidence="7">
    <location>
        <begin position="300"/>
        <end position="333"/>
    </location>
</feature>
<keyword evidence="6" id="KW-0131">Cell cycle</keyword>
<sequence>MADDTVTGLLQIAPPRLNPKSQSLFLKGVVQSDLGNNGNARKLWLEALKADVRCFDAFNVLVQKGSLTVEEEMKLWLELPFIEHCVEPSDSQLVSLLYSIQLKLYGRIDTVSESIEKLEKSYGLAENLTVMESRAGLHAIRSQHALALEITTNPALAVSWYAVGAYYLLVEKTVEARQAFGKACKINPTFGEAWVAHGHALSLDGGFEQAAHAYGVAGKCFEGVHHPSLFIGMQYVQFGQNALGEEYLKIAASICATDSIIENERGVVAYHRKEYKSAIKHFVAAVKYAGREASRRAPFDFIWCNLGNAYRNVGLYTKAKICFKNSLSISPTSATCLTSLGIVEDALEEYDNAILHFHEALSIAPEDALIADFLNTTLSKNLNAGLLKSATIQQDATTLFDEITNLPSWMKKFEEATTGSQNSNNGFGIHSGHSFEIDGMQLLDGYVRESSSHESTKIISMPPSTMLSSKMHMQMTSRLSFGGSDSDSGTPMPPLKTGLLFGVQRRAGDSLDSFDDMSAVAITQREGEASSSSSSSSSSNLFGFGLVGGRVEKLKADDAESGRVRHTRRSTFLSFGSSPVEIAIPAAAAAAAAAGGIVSGGGTVQNSNGVELIQNALGPTASFVPPLPLPSRRITPARGVTRRNGVIGRDSGRSTRFAATDSSSDGDVDMEIDD</sequence>
<organism evidence="9 10">
    <name type="scientific">Physocladia obscura</name>
    <dbReference type="NCBI Taxonomy" id="109957"/>
    <lineage>
        <taxon>Eukaryota</taxon>
        <taxon>Fungi</taxon>
        <taxon>Fungi incertae sedis</taxon>
        <taxon>Chytridiomycota</taxon>
        <taxon>Chytridiomycota incertae sedis</taxon>
        <taxon>Chytridiomycetes</taxon>
        <taxon>Chytridiales</taxon>
        <taxon>Chytriomycetaceae</taxon>
        <taxon>Physocladia</taxon>
    </lineage>
</organism>